<protein>
    <recommendedName>
        <fullName evidence="8">Ribonuclease 3</fullName>
        <ecNumber evidence="8">3.1.26.3</ecNumber>
    </recommendedName>
    <alternativeName>
        <fullName evidence="8">Ribonuclease III</fullName>
        <shortName evidence="8">RNase III</shortName>
    </alternativeName>
</protein>
<evidence type="ECO:0000313" key="11">
    <source>
        <dbReference type="EMBL" id="MDG0816665.1"/>
    </source>
</evidence>
<feature type="active site" evidence="8">
    <location>
        <position position="118"/>
    </location>
</feature>
<dbReference type="Proteomes" id="UP001152321">
    <property type="component" value="Unassembled WGS sequence"/>
</dbReference>
<keyword evidence="6 8" id="KW-0378">Hydrolase</keyword>
<dbReference type="Gene3D" id="1.10.1520.10">
    <property type="entry name" value="Ribonuclease III domain"/>
    <property type="match status" value="1"/>
</dbReference>
<comment type="catalytic activity">
    <reaction evidence="1 8">
        <text>Endonucleolytic cleavage to 5'-phosphomonoester.</text>
        <dbReference type="EC" id="3.1.26.3"/>
    </reaction>
</comment>
<keyword evidence="8" id="KW-0699">rRNA-binding</keyword>
<keyword evidence="8" id="KW-0963">Cytoplasm</keyword>
<feature type="active site" evidence="8">
    <location>
        <position position="46"/>
    </location>
</feature>
<keyword evidence="4 8" id="KW-0540">Nuclease</keyword>
<name>A0ABT6DKD8_9BACT</name>
<feature type="domain" description="RNase III" evidence="10">
    <location>
        <begin position="1"/>
        <end position="129"/>
    </location>
</feature>
<keyword evidence="8" id="KW-0819">tRNA processing</keyword>
<dbReference type="PANTHER" id="PTHR11207">
    <property type="entry name" value="RIBONUCLEASE III"/>
    <property type="match status" value="1"/>
</dbReference>
<dbReference type="InterPro" id="IPR036389">
    <property type="entry name" value="RNase_III_sf"/>
</dbReference>
<feature type="binding site" evidence="8">
    <location>
        <position position="42"/>
    </location>
    <ligand>
        <name>Mg(2+)</name>
        <dbReference type="ChEBI" id="CHEBI:18420"/>
    </ligand>
</feature>
<dbReference type="Gene3D" id="3.30.160.20">
    <property type="match status" value="1"/>
</dbReference>
<keyword evidence="8" id="KW-0698">rRNA processing</keyword>
<dbReference type="CDD" id="cd00593">
    <property type="entry name" value="RIBOc"/>
    <property type="match status" value="1"/>
</dbReference>
<accession>A0ABT6DKD8</accession>
<dbReference type="PROSITE" id="PS50142">
    <property type="entry name" value="RNASE_3_2"/>
    <property type="match status" value="1"/>
</dbReference>
<gene>
    <name evidence="8 11" type="primary">rnc</name>
    <name evidence="11" type="ORF">NWE73_09835</name>
</gene>
<keyword evidence="7 8" id="KW-0694">RNA-binding</keyword>
<keyword evidence="8" id="KW-0460">Magnesium</keyword>
<evidence type="ECO:0000259" key="9">
    <source>
        <dbReference type="PROSITE" id="PS50137"/>
    </source>
</evidence>
<evidence type="ECO:0000256" key="4">
    <source>
        <dbReference type="ARBA" id="ARBA00022722"/>
    </source>
</evidence>
<dbReference type="EMBL" id="JANRMI010000002">
    <property type="protein sequence ID" value="MDG0816665.1"/>
    <property type="molecule type" value="Genomic_DNA"/>
</dbReference>
<comment type="similarity">
    <text evidence="2">Belongs to the ribonuclease III family.</text>
</comment>
<evidence type="ECO:0000256" key="3">
    <source>
        <dbReference type="ARBA" id="ARBA00022664"/>
    </source>
</evidence>
<dbReference type="NCBIfam" id="TIGR02191">
    <property type="entry name" value="RNaseIII"/>
    <property type="match status" value="1"/>
</dbReference>
<evidence type="ECO:0000259" key="10">
    <source>
        <dbReference type="PROSITE" id="PS50142"/>
    </source>
</evidence>
<keyword evidence="12" id="KW-1185">Reference proteome</keyword>
<dbReference type="SMART" id="SM00358">
    <property type="entry name" value="DSRM"/>
    <property type="match status" value="1"/>
</dbReference>
<feature type="binding site" evidence="8">
    <location>
        <position position="115"/>
    </location>
    <ligand>
        <name>Mg(2+)</name>
        <dbReference type="ChEBI" id="CHEBI:18420"/>
    </ligand>
</feature>
<reference evidence="11" key="1">
    <citation type="submission" date="2022-08" db="EMBL/GenBank/DDBJ databases">
        <title>Novel Bdellovibrio Species Isolated from Svalbard: Designation Bdellovibrio svalbardensis.</title>
        <authorList>
            <person name="Mitchell R.J."/>
            <person name="Choi S.Y."/>
        </authorList>
    </citation>
    <scope>NUCLEOTIDE SEQUENCE</scope>
    <source>
        <strain evidence="11">PAP01</strain>
    </source>
</reference>
<dbReference type="PROSITE" id="PS00517">
    <property type="entry name" value="RNASE_3_1"/>
    <property type="match status" value="1"/>
</dbReference>
<dbReference type="Pfam" id="PF00035">
    <property type="entry name" value="dsrm"/>
    <property type="match status" value="1"/>
</dbReference>
<sequence length="230" mass="26202">MTELEKRLKYRFKNNAILARALTHKSYANELKNSIEHNEKLEFLGDAVLDLVVGEFLYEKFPADTEGGLSKKRASIVNEEVLFELAREMELNKLLQLGKGEAQTGGALKPRLLASSLEAIVGAVYLDGGFEVAKDFIRREFLPLCEKVCGQEDFERDYKTRLQELVQKAMKETPKYEVLAEEGPPHDREFLVCVKVKEEVWAQGRGRSKKNAEQFAAKCALENKFKETQI</sequence>
<comment type="subunit">
    <text evidence="8">Homodimer.</text>
</comment>
<comment type="subcellular location">
    <subcellularLocation>
        <location evidence="8">Cytoplasm</location>
    </subcellularLocation>
</comment>
<comment type="function">
    <text evidence="8">Digests double-stranded RNA. Involved in the processing of primary rRNA transcript to yield the immediate precursors to the large and small rRNAs (23S and 16S). Processes some mRNAs, and tRNAs when they are encoded in the rRNA operon. Processes pre-crRNA and tracrRNA of type II CRISPR loci if present in the organism.</text>
</comment>
<organism evidence="11 12">
    <name type="scientific">Bdellovibrio svalbardensis</name>
    <dbReference type="NCBI Taxonomy" id="2972972"/>
    <lineage>
        <taxon>Bacteria</taxon>
        <taxon>Pseudomonadati</taxon>
        <taxon>Bdellovibrionota</taxon>
        <taxon>Bdellovibrionia</taxon>
        <taxon>Bdellovibrionales</taxon>
        <taxon>Pseudobdellovibrionaceae</taxon>
        <taxon>Bdellovibrio</taxon>
    </lineage>
</organism>
<dbReference type="GO" id="GO:0004525">
    <property type="term" value="F:ribonuclease III activity"/>
    <property type="evidence" value="ECO:0007669"/>
    <property type="project" value="UniProtKB-EC"/>
</dbReference>
<evidence type="ECO:0000256" key="2">
    <source>
        <dbReference type="ARBA" id="ARBA00010183"/>
    </source>
</evidence>
<dbReference type="SMART" id="SM00535">
    <property type="entry name" value="RIBOc"/>
    <property type="match status" value="1"/>
</dbReference>
<feature type="domain" description="DRBM" evidence="9">
    <location>
        <begin position="157"/>
        <end position="226"/>
    </location>
</feature>
<keyword evidence="5 8" id="KW-0255">Endonuclease</keyword>
<keyword evidence="8" id="KW-0479">Metal-binding</keyword>
<keyword evidence="3 8" id="KW-0507">mRNA processing</keyword>
<comment type="cofactor">
    <cofactor evidence="8">
        <name>Mg(2+)</name>
        <dbReference type="ChEBI" id="CHEBI:18420"/>
    </cofactor>
</comment>
<dbReference type="CDD" id="cd10845">
    <property type="entry name" value="DSRM_RNAse_III_family"/>
    <property type="match status" value="1"/>
</dbReference>
<proteinExistence type="inferred from homology"/>
<dbReference type="PANTHER" id="PTHR11207:SF0">
    <property type="entry name" value="RIBONUCLEASE 3"/>
    <property type="match status" value="1"/>
</dbReference>
<dbReference type="PROSITE" id="PS50137">
    <property type="entry name" value="DS_RBD"/>
    <property type="match status" value="1"/>
</dbReference>
<evidence type="ECO:0000256" key="6">
    <source>
        <dbReference type="ARBA" id="ARBA00022801"/>
    </source>
</evidence>
<evidence type="ECO:0000256" key="1">
    <source>
        <dbReference type="ARBA" id="ARBA00000109"/>
    </source>
</evidence>
<dbReference type="HAMAP" id="MF_00104">
    <property type="entry name" value="RNase_III"/>
    <property type="match status" value="1"/>
</dbReference>
<dbReference type="SUPFAM" id="SSF69065">
    <property type="entry name" value="RNase III domain-like"/>
    <property type="match status" value="1"/>
</dbReference>
<feature type="binding site" evidence="8">
    <location>
        <position position="118"/>
    </location>
    <ligand>
        <name>Mg(2+)</name>
        <dbReference type="ChEBI" id="CHEBI:18420"/>
    </ligand>
</feature>
<evidence type="ECO:0000256" key="5">
    <source>
        <dbReference type="ARBA" id="ARBA00022759"/>
    </source>
</evidence>
<evidence type="ECO:0000313" key="12">
    <source>
        <dbReference type="Proteomes" id="UP001152321"/>
    </source>
</evidence>
<dbReference type="SUPFAM" id="SSF54768">
    <property type="entry name" value="dsRNA-binding domain-like"/>
    <property type="match status" value="1"/>
</dbReference>
<dbReference type="RefSeq" id="WP_277578142.1">
    <property type="nucleotide sequence ID" value="NZ_JANRMI010000002.1"/>
</dbReference>
<evidence type="ECO:0000256" key="8">
    <source>
        <dbReference type="HAMAP-Rule" id="MF_00104"/>
    </source>
</evidence>
<evidence type="ECO:0000256" key="7">
    <source>
        <dbReference type="ARBA" id="ARBA00022884"/>
    </source>
</evidence>
<dbReference type="EC" id="3.1.26.3" evidence="8"/>
<dbReference type="Pfam" id="PF14622">
    <property type="entry name" value="Ribonucleas_3_3"/>
    <property type="match status" value="1"/>
</dbReference>
<dbReference type="InterPro" id="IPR000999">
    <property type="entry name" value="RNase_III_dom"/>
</dbReference>
<dbReference type="InterPro" id="IPR014720">
    <property type="entry name" value="dsRBD_dom"/>
</dbReference>
<comment type="caution">
    <text evidence="11">The sequence shown here is derived from an EMBL/GenBank/DDBJ whole genome shotgun (WGS) entry which is preliminary data.</text>
</comment>
<dbReference type="InterPro" id="IPR011907">
    <property type="entry name" value="RNase_III"/>
</dbReference>